<sequence>MKQTRKKHFRRNKWNIAWFVSIVLVIMTLEVLTDASLFKFSSSNLEFQSDLLKVSSVFAGFLYTSMGIMAGMIDKERINKLNKGGYLDNYFNAIYISISFQIMVIIISVIIILRPSIADFYLVITIEHIFLILGIAFFVKSVWNVISIIEKVRNS</sequence>
<accession>A0A1I6QJ38</accession>
<evidence type="ECO:0000313" key="3">
    <source>
        <dbReference type="Proteomes" id="UP000198660"/>
    </source>
</evidence>
<dbReference type="AlphaFoldDB" id="A0A1I6QJ38"/>
<gene>
    <name evidence="2" type="ORF">SAMN05444972_103182</name>
</gene>
<protein>
    <submittedName>
        <fullName evidence="2">Uncharacterized protein</fullName>
    </submittedName>
</protein>
<keyword evidence="1" id="KW-0472">Membrane</keyword>
<keyword evidence="3" id="KW-1185">Reference proteome</keyword>
<dbReference type="EMBL" id="FPAA01000003">
    <property type="protein sequence ID" value="SFS52422.1"/>
    <property type="molecule type" value="Genomic_DNA"/>
</dbReference>
<dbReference type="RefSeq" id="WP_091834953.1">
    <property type="nucleotide sequence ID" value="NZ_FPAA01000003.1"/>
</dbReference>
<evidence type="ECO:0000313" key="2">
    <source>
        <dbReference type="EMBL" id="SFS52422.1"/>
    </source>
</evidence>
<feature type="transmembrane region" description="Helical" evidence="1">
    <location>
        <begin position="12"/>
        <end position="32"/>
    </location>
</feature>
<reference evidence="3" key="1">
    <citation type="submission" date="2016-10" db="EMBL/GenBank/DDBJ databases">
        <authorList>
            <person name="Varghese N."/>
            <person name="Submissions S."/>
        </authorList>
    </citation>
    <scope>NUCLEOTIDE SEQUENCE [LARGE SCALE GENOMIC DNA]</scope>
    <source>
        <strain evidence="3">DSM 45789</strain>
    </source>
</reference>
<dbReference type="OrthoDB" id="2991360at2"/>
<evidence type="ECO:0000256" key="1">
    <source>
        <dbReference type="SAM" id="Phobius"/>
    </source>
</evidence>
<proteinExistence type="predicted"/>
<keyword evidence="1" id="KW-0812">Transmembrane</keyword>
<organism evidence="2 3">
    <name type="scientific">Marininema halotolerans</name>
    <dbReference type="NCBI Taxonomy" id="1155944"/>
    <lineage>
        <taxon>Bacteria</taxon>
        <taxon>Bacillati</taxon>
        <taxon>Bacillota</taxon>
        <taxon>Bacilli</taxon>
        <taxon>Bacillales</taxon>
        <taxon>Thermoactinomycetaceae</taxon>
        <taxon>Marininema</taxon>
    </lineage>
</organism>
<keyword evidence="1" id="KW-1133">Transmembrane helix</keyword>
<feature type="transmembrane region" description="Helical" evidence="1">
    <location>
        <begin position="52"/>
        <end position="73"/>
    </location>
</feature>
<feature type="transmembrane region" description="Helical" evidence="1">
    <location>
        <begin position="93"/>
        <end position="114"/>
    </location>
</feature>
<name>A0A1I6QJ38_9BACL</name>
<dbReference type="Proteomes" id="UP000198660">
    <property type="component" value="Unassembled WGS sequence"/>
</dbReference>
<feature type="transmembrane region" description="Helical" evidence="1">
    <location>
        <begin position="120"/>
        <end position="143"/>
    </location>
</feature>